<name>A0ACB9WEY6_CHAAC</name>
<comment type="caution">
    <text evidence="1">The sequence shown here is derived from an EMBL/GenBank/DDBJ whole genome shotgun (WGS) entry which is preliminary data.</text>
</comment>
<protein>
    <submittedName>
        <fullName evidence="1">Uncharacterized protein</fullName>
    </submittedName>
</protein>
<feature type="non-terminal residue" evidence="1">
    <location>
        <position position="104"/>
    </location>
</feature>
<dbReference type="Proteomes" id="UP001057452">
    <property type="component" value="Chromosome 16"/>
</dbReference>
<evidence type="ECO:0000313" key="1">
    <source>
        <dbReference type="EMBL" id="KAI4811454.1"/>
    </source>
</evidence>
<keyword evidence="2" id="KW-1185">Reference proteome</keyword>
<feature type="non-terminal residue" evidence="1">
    <location>
        <position position="1"/>
    </location>
</feature>
<sequence>LMSECTAVFNPEQLETRASGLPLLHNKTTRPHEPSRKRYESNMVITHSEALPPQEAVNPSSDQSAASPTTHRLSIPRKALITTKAFGVDTSTVKKQLIQDLNNA</sequence>
<gene>
    <name evidence="1" type="ORF">KUCAC02_014363</name>
</gene>
<evidence type="ECO:0000313" key="2">
    <source>
        <dbReference type="Proteomes" id="UP001057452"/>
    </source>
</evidence>
<accession>A0ACB9WEY6</accession>
<reference evidence="1" key="1">
    <citation type="submission" date="2022-05" db="EMBL/GenBank/DDBJ databases">
        <title>Chromosome-level genome of Chaenocephalus aceratus.</title>
        <authorList>
            <person name="Park H."/>
        </authorList>
    </citation>
    <scope>NUCLEOTIDE SEQUENCE</scope>
    <source>
        <strain evidence="1">KU_202001</strain>
    </source>
</reference>
<organism evidence="1 2">
    <name type="scientific">Chaenocephalus aceratus</name>
    <name type="common">Blackfin icefish</name>
    <name type="synonym">Chaenichthys aceratus</name>
    <dbReference type="NCBI Taxonomy" id="36190"/>
    <lineage>
        <taxon>Eukaryota</taxon>
        <taxon>Metazoa</taxon>
        <taxon>Chordata</taxon>
        <taxon>Craniata</taxon>
        <taxon>Vertebrata</taxon>
        <taxon>Euteleostomi</taxon>
        <taxon>Actinopterygii</taxon>
        <taxon>Neopterygii</taxon>
        <taxon>Teleostei</taxon>
        <taxon>Neoteleostei</taxon>
        <taxon>Acanthomorphata</taxon>
        <taxon>Eupercaria</taxon>
        <taxon>Perciformes</taxon>
        <taxon>Notothenioidei</taxon>
        <taxon>Channichthyidae</taxon>
        <taxon>Chaenocephalus</taxon>
    </lineage>
</organism>
<proteinExistence type="predicted"/>
<dbReference type="EMBL" id="CM043800">
    <property type="protein sequence ID" value="KAI4811454.1"/>
    <property type="molecule type" value="Genomic_DNA"/>
</dbReference>